<dbReference type="SUPFAM" id="SSF53335">
    <property type="entry name" value="S-adenosyl-L-methionine-dependent methyltransferases"/>
    <property type="match status" value="1"/>
</dbReference>
<dbReference type="KEGG" id="pbap:Pla133_07810"/>
<keyword evidence="4" id="KW-1185">Reference proteome</keyword>
<dbReference type="Pfam" id="PF13649">
    <property type="entry name" value="Methyltransf_25"/>
    <property type="match status" value="1"/>
</dbReference>
<evidence type="ECO:0000259" key="2">
    <source>
        <dbReference type="Pfam" id="PF13649"/>
    </source>
</evidence>
<sequence>MSDRERYILGTDDHELARLKLQQEVWSEETDGWIDLLGLRPGERVLDAGCGPGLATERLRRVTGPDGHVLAVDGSQRWIDHVDARVADEGWSDVETRCVELEQLDIEGSYDAVFMRWVLSFPRDPAVVLGRLAGCLVPGGRLLAIDYNHEGVSLYPRSAGFDAVIRATRALYVTKGGSAFIAGRFPELFEGAGLQLEKLRPTVIAGRPGSPAFDWADAFFPHHVDFMVQAGVLSPAERELFLAEWAERRQDPEATFYSPIVVAALGTRP</sequence>
<dbReference type="CDD" id="cd02440">
    <property type="entry name" value="AdoMet_MTases"/>
    <property type="match status" value="1"/>
</dbReference>
<dbReference type="InterPro" id="IPR041698">
    <property type="entry name" value="Methyltransf_25"/>
</dbReference>
<dbReference type="PANTHER" id="PTHR43861">
    <property type="entry name" value="TRANS-ACONITATE 2-METHYLTRANSFERASE-RELATED"/>
    <property type="match status" value="1"/>
</dbReference>
<protein>
    <recommendedName>
        <fullName evidence="2">Methyltransferase domain-containing protein</fullName>
    </recommendedName>
</protein>
<organism evidence="3 4">
    <name type="scientific">Engelhardtia mirabilis</name>
    <dbReference type="NCBI Taxonomy" id="2528011"/>
    <lineage>
        <taxon>Bacteria</taxon>
        <taxon>Pseudomonadati</taxon>
        <taxon>Planctomycetota</taxon>
        <taxon>Planctomycetia</taxon>
        <taxon>Planctomycetia incertae sedis</taxon>
        <taxon>Engelhardtia</taxon>
    </lineage>
</organism>
<dbReference type="RefSeq" id="WP_145062578.1">
    <property type="nucleotide sequence ID" value="NZ_CP036287.1"/>
</dbReference>
<dbReference type="InterPro" id="IPR029063">
    <property type="entry name" value="SAM-dependent_MTases_sf"/>
</dbReference>
<reference evidence="3 4" key="1">
    <citation type="submission" date="2019-02" db="EMBL/GenBank/DDBJ databases">
        <title>Deep-cultivation of Planctomycetes and their phenomic and genomic characterization uncovers novel biology.</title>
        <authorList>
            <person name="Wiegand S."/>
            <person name="Jogler M."/>
            <person name="Boedeker C."/>
            <person name="Pinto D."/>
            <person name="Vollmers J."/>
            <person name="Rivas-Marin E."/>
            <person name="Kohn T."/>
            <person name="Peeters S.H."/>
            <person name="Heuer A."/>
            <person name="Rast P."/>
            <person name="Oberbeckmann S."/>
            <person name="Bunk B."/>
            <person name="Jeske O."/>
            <person name="Meyerdierks A."/>
            <person name="Storesund J.E."/>
            <person name="Kallscheuer N."/>
            <person name="Luecker S."/>
            <person name="Lage O.M."/>
            <person name="Pohl T."/>
            <person name="Merkel B.J."/>
            <person name="Hornburger P."/>
            <person name="Mueller R.-W."/>
            <person name="Bruemmer F."/>
            <person name="Labrenz M."/>
            <person name="Spormann A.M."/>
            <person name="Op den Camp H."/>
            <person name="Overmann J."/>
            <person name="Amann R."/>
            <person name="Jetten M.S.M."/>
            <person name="Mascher T."/>
            <person name="Medema M.H."/>
            <person name="Devos D.P."/>
            <person name="Kaster A.-K."/>
            <person name="Ovreas L."/>
            <person name="Rohde M."/>
            <person name="Galperin M.Y."/>
            <person name="Jogler C."/>
        </authorList>
    </citation>
    <scope>NUCLEOTIDE SEQUENCE [LARGE SCALE GENOMIC DNA]</scope>
    <source>
        <strain evidence="3 4">Pla133</strain>
    </source>
</reference>
<dbReference type="EMBL" id="CP036287">
    <property type="protein sequence ID" value="QDU65715.1"/>
    <property type="molecule type" value="Genomic_DNA"/>
</dbReference>
<evidence type="ECO:0000313" key="4">
    <source>
        <dbReference type="Proteomes" id="UP000316921"/>
    </source>
</evidence>
<feature type="domain" description="Methyltransferase" evidence="2">
    <location>
        <begin position="45"/>
        <end position="140"/>
    </location>
</feature>
<dbReference type="AlphaFoldDB" id="A0A518BFG4"/>
<accession>A0A518BFG4</accession>
<evidence type="ECO:0000256" key="1">
    <source>
        <dbReference type="ARBA" id="ARBA00022679"/>
    </source>
</evidence>
<dbReference type="GO" id="GO:0016740">
    <property type="term" value="F:transferase activity"/>
    <property type="evidence" value="ECO:0007669"/>
    <property type="project" value="UniProtKB-KW"/>
</dbReference>
<keyword evidence="1" id="KW-0808">Transferase</keyword>
<proteinExistence type="predicted"/>
<gene>
    <name evidence="3" type="ORF">Pla133_07810</name>
</gene>
<evidence type="ECO:0000313" key="3">
    <source>
        <dbReference type="EMBL" id="QDU65715.1"/>
    </source>
</evidence>
<dbReference type="Proteomes" id="UP000316921">
    <property type="component" value="Chromosome"/>
</dbReference>
<dbReference type="Gene3D" id="3.40.50.150">
    <property type="entry name" value="Vaccinia Virus protein VP39"/>
    <property type="match status" value="1"/>
</dbReference>
<name>A0A518BFG4_9BACT</name>